<dbReference type="PANTHER" id="PTHR31860:SF6">
    <property type="entry name" value="HEAT-INDUCIBLE TRANSCRIPTION REPRESSOR (DUF639)"/>
    <property type="match status" value="1"/>
</dbReference>
<dbReference type="PANTHER" id="PTHR31860">
    <property type="entry name" value="HEAT-INDUCIBLE TRANSCRIPTION REPRESSOR (DUF639)-RELATED"/>
    <property type="match status" value="1"/>
</dbReference>
<dbReference type="EMBL" id="JAQQAF010000016">
    <property type="protein sequence ID" value="KAJ8455982.1"/>
    <property type="molecule type" value="Genomic_DNA"/>
</dbReference>
<protein>
    <submittedName>
        <fullName evidence="2">Uncharacterized protein</fullName>
    </submittedName>
</protein>
<dbReference type="InterPro" id="IPR006927">
    <property type="entry name" value="DUF639"/>
</dbReference>
<keyword evidence="3" id="KW-1185">Reference proteome</keyword>
<name>A0AAV8PMS1_ENSVE</name>
<dbReference type="Proteomes" id="UP001222027">
    <property type="component" value="Unassembled WGS sequence"/>
</dbReference>
<accession>A0AAV8PMS1</accession>
<keyword evidence="1" id="KW-0472">Membrane</keyword>
<sequence length="690" mass="77947">MAMMSKTRDLIEGLVRDKSFKWALSRRASFEDEYEEMGRSPSGRRKWISDLSSVANVIVGRCSQILDVTMDELQRDFDSEASDVIKHSSSYARNFLEYCCFRTLALCTQVDGHLSDKAFRRLTFDMMFAWEAPAAADQPIHKMVDKERTAGVEAFSRIAPAIPTISDVITCFNLFDKLTNSTGGRLTFAIYEKYLAALDRAIKKMKTQSESSLLSGLRFHRGERILEVDGTLTTQPVLEHIGLSTWPGRLILTDHALYFEALRLVTFDKPKAYELADDLKQIIKPELTGPWGSRLFDKAVMYKSISLSEPVIMEFPELTGHSRRDYWLAIMQEILYAHRFIRKFEIEGVEKEETLSKAVLGILRLQAIQELVSSVPVKYETLLMFNLCDQLPGGDVILETLARMIGSRKLDRANQLSSGGGMYSISALGILSNLGLVSHVSADDKLLVGEIVVGEMTSLERAVTESRNSYKQVEQAQATVDGVKVDGLDTNLVVMKELLQPMIQLGNFFVAMASWNEPIKSLMFSSLSCFIILRGWLGYVLVLVLLFVAIFMLLTRFTNQGRPINQIKVKVPPVMNTMEQILAVQNAISKVEELVQDGNIVLLKIRALLLAVPSQATDRIILVLVMMAVALAFLPSKLLFLMLFLEIFTRNSPPRRVNTEKCTRRLREWWFSIPAAPVVVERDKEDKKKR</sequence>
<evidence type="ECO:0000256" key="1">
    <source>
        <dbReference type="SAM" id="Phobius"/>
    </source>
</evidence>
<proteinExistence type="predicted"/>
<dbReference type="Pfam" id="PF04842">
    <property type="entry name" value="DUF639"/>
    <property type="match status" value="1"/>
</dbReference>
<keyword evidence="1" id="KW-1133">Transmembrane helix</keyword>
<evidence type="ECO:0000313" key="2">
    <source>
        <dbReference type="EMBL" id="KAJ8455982.1"/>
    </source>
</evidence>
<reference evidence="2 3" key="1">
    <citation type="submission" date="2022-12" db="EMBL/GenBank/DDBJ databases">
        <title>Chromosome-scale assembly of the Ensete ventricosum genome.</title>
        <authorList>
            <person name="Dussert Y."/>
            <person name="Stocks J."/>
            <person name="Wendawek A."/>
            <person name="Woldeyes F."/>
            <person name="Nichols R.A."/>
            <person name="Borrell J.S."/>
        </authorList>
    </citation>
    <scope>NUCLEOTIDE SEQUENCE [LARGE SCALE GENOMIC DNA]</scope>
    <source>
        <strain evidence="3">cv. Maze</strain>
        <tissue evidence="2">Seeds</tissue>
    </source>
</reference>
<dbReference type="AlphaFoldDB" id="A0AAV8PMS1"/>
<feature type="transmembrane region" description="Helical" evidence="1">
    <location>
        <begin position="620"/>
        <end position="645"/>
    </location>
</feature>
<evidence type="ECO:0000313" key="3">
    <source>
        <dbReference type="Proteomes" id="UP001222027"/>
    </source>
</evidence>
<organism evidence="2 3">
    <name type="scientific">Ensete ventricosum</name>
    <name type="common">Abyssinian banana</name>
    <name type="synonym">Musa ensete</name>
    <dbReference type="NCBI Taxonomy" id="4639"/>
    <lineage>
        <taxon>Eukaryota</taxon>
        <taxon>Viridiplantae</taxon>
        <taxon>Streptophyta</taxon>
        <taxon>Embryophyta</taxon>
        <taxon>Tracheophyta</taxon>
        <taxon>Spermatophyta</taxon>
        <taxon>Magnoliopsida</taxon>
        <taxon>Liliopsida</taxon>
        <taxon>Zingiberales</taxon>
        <taxon>Musaceae</taxon>
        <taxon>Ensete</taxon>
    </lineage>
</organism>
<feature type="transmembrane region" description="Helical" evidence="1">
    <location>
        <begin position="536"/>
        <end position="554"/>
    </location>
</feature>
<gene>
    <name evidence="2" type="ORF">OPV22_034898</name>
</gene>
<keyword evidence="1" id="KW-0812">Transmembrane</keyword>
<comment type="caution">
    <text evidence="2">The sequence shown here is derived from an EMBL/GenBank/DDBJ whole genome shotgun (WGS) entry which is preliminary data.</text>
</comment>